<accession>A0A8S5S237</accession>
<reference evidence="1" key="1">
    <citation type="journal article" date="2021" name="Proc. Natl. Acad. Sci. U.S.A.">
        <title>A Catalog of Tens of Thousands of Viruses from Human Metagenomes Reveals Hidden Associations with Chronic Diseases.</title>
        <authorList>
            <person name="Tisza M.J."/>
            <person name="Buck C.B."/>
        </authorList>
    </citation>
    <scope>NUCLEOTIDE SEQUENCE</scope>
    <source>
        <strain evidence="1">CtCIv11</strain>
    </source>
</reference>
<name>A0A8S5S237_9CAUD</name>
<protein>
    <submittedName>
        <fullName evidence="1">Uncharacterized protein</fullName>
    </submittedName>
</protein>
<proteinExistence type="predicted"/>
<dbReference type="EMBL" id="BK032513">
    <property type="protein sequence ID" value="DAF45054.1"/>
    <property type="molecule type" value="Genomic_DNA"/>
</dbReference>
<organism evidence="1">
    <name type="scientific">Siphoviridae sp. ctCIv11</name>
    <dbReference type="NCBI Taxonomy" id="2827806"/>
    <lineage>
        <taxon>Viruses</taxon>
        <taxon>Duplodnaviria</taxon>
        <taxon>Heunggongvirae</taxon>
        <taxon>Uroviricota</taxon>
        <taxon>Caudoviricetes</taxon>
    </lineage>
</organism>
<evidence type="ECO:0000313" key="1">
    <source>
        <dbReference type="EMBL" id="DAF45054.1"/>
    </source>
</evidence>
<sequence length="38" mass="4210">MNTSKIGTVSRMTSTAMFGLASKKIGKQWHCNNCKSDF</sequence>